<dbReference type="EMBL" id="AJAU01000024">
    <property type="protein sequence ID" value="EOL42840.1"/>
    <property type="molecule type" value="Genomic_DNA"/>
</dbReference>
<dbReference type="eggNOG" id="COG3189">
    <property type="taxonomic scope" value="Bacteria"/>
</dbReference>
<dbReference type="STRING" id="317735.RU98_GL001288"/>
<sequence length="122" mass="14356">MIQIKRAYEETSPTDGYRILVDRLWPRGMSKEKEHLDVWLKTIAPSNELRKWFGHDPTKFAEFKEKYIAELRSADGQKSLQELVKLMKEQPTLTLIYSAKDEKNNNAVVLKEILEKMNQAKF</sequence>
<proteinExistence type="predicted"/>
<dbReference type="PATRIC" id="fig|1158612.3.peg.3221"/>
<dbReference type="PANTHER" id="PTHR36849:SF1">
    <property type="entry name" value="CYTOPLASMIC PROTEIN"/>
    <property type="match status" value="1"/>
</dbReference>
<evidence type="ECO:0000313" key="1">
    <source>
        <dbReference type="EMBL" id="EOL42840.1"/>
    </source>
</evidence>
<dbReference type="RefSeq" id="WP_010773320.1">
    <property type="nucleotide sequence ID" value="NZ_KB946335.1"/>
</dbReference>
<dbReference type="AlphaFoldDB" id="R3WLV0"/>
<protein>
    <recommendedName>
        <fullName evidence="3">MarR family transcriptional regulator</fullName>
    </recommendedName>
</protein>
<dbReference type="InterPro" id="IPR052552">
    <property type="entry name" value="YeaO-like"/>
</dbReference>
<name>R3WLV0_9ENTE</name>
<dbReference type="Pfam" id="PF22752">
    <property type="entry name" value="DUF488-N3i"/>
    <property type="match status" value="1"/>
</dbReference>
<gene>
    <name evidence="1" type="ORF">UC7_03248</name>
</gene>
<evidence type="ECO:0000313" key="2">
    <source>
        <dbReference type="Proteomes" id="UP000013840"/>
    </source>
</evidence>
<reference evidence="1 2" key="1">
    <citation type="submission" date="2013-02" db="EMBL/GenBank/DDBJ databases">
        <title>The Genome Sequence of Enterococcus caccae BAA-1240.</title>
        <authorList>
            <consortium name="The Broad Institute Genome Sequencing Platform"/>
            <consortium name="The Broad Institute Genome Sequencing Center for Infectious Disease"/>
            <person name="Earl A.M."/>
            <person name="Gilmore M.S."/>
            <person name="Lebreton F."/>
            <person name="Walker B."/>
            <person name="Young S.K."/>
            <person name="Zeng Q."/>
            <person name="Gargeya S."/>
            <person name="Fitzgerald M."/>
            <person name="Haas B."/>
            <person name="Abouelleil A."/>
            <person name="Alvarado L."/>
            <person name="Arachchi H.M."/>
            <person name="Berlin A.M."/>
            <person name="Chapman S.B."/>
            <person name="Dewar J."/>
            <person name="Goldberg J."/>
            <person name="Griggs A."/>
            <person name="Gujja S."/>
            <person name="Hansen M."/>
            <person name="Howarth C."/>
            <person name="Imamovic A."/>
            <person name="Larimer J."/>
            <person name="McCowan C."/>
            <person name="Murphy C."/>
            <person name="Neiman D."/>
            <person name="Pearson M."/>
            <person name="Priest M."/>
            <person name="Roberts A."/>
            <person name="Saif S."/>
            <person name="Shea T."/>
            <person name="Sisk P."/>
            <person name="Sykes S."/>
            <person name="Wortman J."/>
            <person name="Nusbaum C."/>
            <person name="Birren B."/>
        </authorList>
    </citation>
    <scope>NUCLEOTIDE SEQUENCE [LARGE SCALE GENOMIC DNA]</scope>
    <source>
        <strain evidence="1 2">ATCC BAA-1240</strain>
    </source>
</reference>
<accession>R3WLV0</accession>
<dbReference type="Proteomes" id="UP000013840">
    <property type="component" value="Unassembled WGS sequence"/>
</dbReference>
<evidence type="ECO:0008006" key="3">
    <source>
        <dbReference type="Google" id="ProtNLM"/>
    </source>
</evidence>
<organism evidence="1 2">
    <name type="scientific">Enterococcus caccae ATCC BAA-1240</name>
    <dbReference type="NCBI Taxonomy" id="1158612"/>
    <lineage>
        <taxon>Bacteria</taxon>
        <taxon>Bacillati</taxon>
        <taxon>Bacillota</taxon>
        <taxon>Bacilli</taxon>
        <taxon>Lactobacillales</taxon>
        <taxon>Enterococcaceae</taxon>
        <taxon>Enterococcus</taxon>
    </lineage>
</organism>
<dbReference type="PANTHER" id="PTHR36849">
    <property type="entry name" value="CYTOPLASMIC PROTEIN-RELATED"/>
    <property type="match status" value="1"/>
</dbReference>
<keyword evidence="2" id="KW-1185">Reference proteome</keyword>
<comment type="caution">
    <text evidence="1">The sequence shown here is derived from an EMBL/GenBank/DDBJ whole genome shotgun (WGS) entry which is preliminary data.</text>
</comment>